<evidence type="ECO:0000313" key="6">
    <source>
        <dbReference type="EMBL" id="ACU94135.1"/>
    </source>
</evidence>
<dbReference type="EMBL" id="CP001682">
    <property type="protein sequence ID" value="ACU94135.1"/>
    <property type="molecule type" value="Genomic_DNA"/>
</dbReference>
<dbReference type="KEGG" id="ccu:Ccur_04120"/>
<dbReference type="PANTHER" id="PTHR48111:SF2">
    <property type="entry name" value="RESPONSE REGULATOR SAER"/>
    <property type="match status" value="1"/>
</dbReference>
<dbReference type="Gene3D" id="1.10.10.10">
    <property type="entry name" value="Winged helix-like DNA-binding domain superfamily/Winged helix DNA-binding domain"/>
    <property type="match status" value="1"/>
</dbReference>
<dbReference type="InterPro" id="IPR001867">
    <property type="entry name" value="OmpR/PhoB-type_DNA-bd"/>
</dbReference>
<dbReference type="CDD" id="cd17574">
    <property type="entry name" value="REC_OmpR"/>
    <property type="match status" value="1"/>
</dbReference>
<dbReference type="Pfam" id="PF00486">
    <property type="entry name" value="Trans_reg_C"/>
    <property type="match status" value="1"/>
</dbReference>
<dbReference type="InterPro" id="IPR039420">
    <property type="entry name" value="WalR-like"/>
</dbReference>
<dbReference type="InterPro" id="IPR001789">
    <property type="entry name" value="Sig_transdc_resp-reg_receiver"/>
</dbReference>
<dbReference type="SMART" id="SM00862">
    <property type="entry name" value="Trans_reg_C"/>
    <property type="match status" value="1"/>
</dbReference>
<evidence type="ECO:0000313" key="7">
    <source>
        <dbReference type="Proteomes" id="UP000000954"/>
    </source>
</evidence>
<dbReference type="RefSeq" id="WP_012802823.1">
    <property type="nucleotide sequence ID" value="NC_013170.1"/>
</dbReference>
<evidence type="ECO:0000256" key="1">
    <source>
        <dbReference type="ARBA" id="ARBA00023125"/>
    </source>
</evidence>
<dbReference type="GO" id="GO:0032993">
    <property type="term" value="C:protein-DNA complex"/>
    <property type="evidence" value="ECO:0007669"/>
    <property type="project" value="TreeGrafter"/>
</dbReference>
<dbReference type="PROSITE" id="PS51755">
    <property type="entry name" value="OMPR_PHOB"/>
    <property type="match status" value="1"/>
</dbReference>
<dbReference type="GO" id="GO:0000976">
    <property type="term" value="F:transcription cis-regulatory region binding"/>
    <property type="evidence" value="ECO:0007669"/>
    <property type="project" value="TreeGrafter"/>
</dbReference>
<feature type="domain" description="Response regulatory" evidence="4">
    <location>
        <begin position="3"/>
        <end position="115"/>
    </location>
</feature>
<dbReference type="OrthoDB" id="9775518at2"/>
<keyword evidence="7" id="KW-1185">Reference proteome</keyword>
<organism evidence="6 7">
    <name type="scientific">Cryptobacterium curtum (strain ATCC 700683 / DSM 15641 / CCUG 43107 / 12-3)</name>
    <dbReference type="NCBI Taxonomy" id="469378"/>
    <lineage>
        <taxon>Bacteria</taxon>
        <taxon>Bacillati</taxon>
        <taxon>Actinomycetota</taxon>
        <taxon>Coriobacteriia</taxon>
        <taxon>Eggerthellales</taxon>
        <taxon>Eggerthellaceae</taxon>
        <taxon>Cryptobacterium</taxon>
    </lineage>
</organism>
<dbReference type="CDD" id="cd00383">
    <property type="entry name" value="trans_reg_C"/>
    <property type="match status" value="1"/>
</dbReference>
<dbReference type="AlphaFoldDB" id="C7MMJ5"/>
<keyword evidence="1 3" id="KW-0238">DNA-binding</keyword>
<dbReference type="GO" id="GO:0000156">
    <property type="term" value="F:phosphorelay response regulator activity"/>
    <property type="evidence" value="ECO:0007669"/>
    <property type="project" value="TreeGrafter"/>
</dbReference>
<dbReference type="STRING" id="469378.Ccur_04120"/>
<dbReference type="GO" id="GO:0005829">
    <property type="term" value="C:cytosol"/>
    <property type="evidence" value="ECO:0007669"/>
    <property type="project" value="TreeGrafter"/>
</dbReference>
<dbReference type="PANTHER" id="PTHR48111">
    <property type="entry name" value="REGULATOR OF RPOS"/>
    <property type="match status" value="1"/>
</dbReference>
<dbReference type="SMART" id="SM00448">
    <property type="entry name" value="REC"/>
    <property type="match status" value="1"/>
</dbReference>
<dbReference type="HOGENOM" id="CLU_000445_30_3_11"/>
<dbReference type="SUPFAM" id="SSF52172">
    <property type="entry name" value="CheY-like"/>
    <property type="match status" value="1"/>
</dbReference>
<gene>
    <name evidence="6" type="ordered locus">Ccur_04120</name>
</gene>
<keyword evidence="2" id="KW-0597">Phosphoprotein</keyword>
<feature type="modified residue" description="4-aspartylphosphate" evidence="2">
    <location>
        <position position="51"/>
    </location>
</feature>
<feature type="domain" description="OmpR/PhoB-type" evidence="5">
    <location>
        <begin position="119"/>
        <end position="220"/>
    </location>
</feature>
<reference evidence="6 7" key="1">
    <citation type="journal article" date="2009" name="Stand. Genomic Sci.">
        <title>Complete genome sequence of Cryptobacterium curtum type strain (12-3).</title>
        <authorList>
            <person name="Mavrommatis K."/>
            <person name="Pukall R."/>
            <person name="Rohde C."/>
            <person name="Chen F."/>
            <person name="Sims D."/>
            <person name="Brettin T."/>
            <person name="Kuske C."/>
            <person name="Detter J.C."/>
            <person name="Han C."/>
            <person name="Lapidus A."/>
            <person name="Copeland A."/>
            <person name="Glavina Del Rio T."/>
            <person name="Nolan M."/>
            <person name="Lucas S."/>
            <person name="Tice H."/>
            <person name="Cheng J.F."/>
            <person name="Bruce D."/>
            <person name="Goodwin L."/>
            <person name="Pitluck S."/>
            <person name="Ovchinnikova G."/>
            <person name="Pati A."/>
            <person name="Ivanova N."/>
            <person name="Chen A."/>
            <person name="Palaniappan K."/>
            <person name="Chain P."/>
            <person name="D'haeseleer P."/>
            <person name="Goker M."/>
            <person name="Bristow J."/>
            <person name="Eisen J.A."/>
            <person name="Markowitz V."/>
            <person name="Hugenholtz P."/>
            <person name="Rohde M."/>
            <person name="Klenk H.P."/>
            <person name="Kyrpides N.C."/>
        </authorList>
    </citation>
    <scope>NUCLEOTIDE SEQUENCE [LARGE SCALE GENOMIC DNA]</scope>
    <source>
        <strain evidence="7">ATCC 700683 / DSM 15641 / 12-3</strain>
    </source>
</reference>
<dbReference type="PROSITE" id="PS50110">
    <property type="entry name" value="RESPONSE_REGULATORY"/>
    <property type="match status" value="1"/>
</dbReference>
<dbReference type="GO" id="GO:0006355">
    <property type="term" value="P:regulation of DNA-templated transcription"/>
    <property type="evidence" value="ECO:0007669"/>
    <property type="project" value="InterPro"/>
</dbReference>
<protein>
    <submittedName>
        <fullName evidence="6">Response regulator with CheY-like receiver domain protein and winged-helix DNA-binding domain protein</fullName>
    </submittedName>
</protein>
<dbReference type="eggNOG" id="COG0745">
    <property type="taxonomic scope" value="Bacteria"/>
</dbReference>
<evidence type="ECO:0000256" key="2">
    <source>
        <dbReference type="PROSITE-ProRule" id="PRU00169"/>
    </source>
</evidence>
<evidence type="ECO:0000259" key="4">
    <source>
        <dbReference type="PROSITE" id="PS50110"/>
    </source>
</evidence>
<sequence length="220" mass="24428">MARLLVVDDESAITDLLQRILVRDGYSVDAFNDPTAVLSCDLSRYDLIICDVMMPEIDGFELVERIRDHVDAPILFLTAKVGESDAVQGLAIGADDYIRKPFGTAELRAKVAAHLRRENRVYTHAFTLGAVRFDMGARELFVNDALVALTPTEYAICEYLAQHPGQVFSRQQIRKQVLGWASDAGDDAISMHVSNARTKLKRAGATSIETVWGTGYKWHA</sequence>
<dbReference type="Pfam" id="PF00072">
    <property type="entry name" value="Response_reg"/>
    <property type="match status" value="1"/>
</dbReference>
<dbReference type="Proteomes" id="UP000000954">
    <property type="component" value="Chromosome"/>
</dbReference>
<feature type="DNA-binding region" description="OmpR/PhoB-type" evidence="3">
    <location>
        <begin position="119"/>
        <end position="220"/>
    </location>
</feature>
<dbReference type="Gene3D" id="6.10.250.690">
    <property type="match status" value="1"/>
</dbReference>
<accession>C7MMJ5</accession>
<evidence type="ECO:0000259" key="5">
    <source>
        <dbReference type="PROSITE" id="PS51755"/>
    </source>
</evidence>
<proteinExistence type="predicted"/>
<dbReference type="InterPro" id="IPR011006">
    <property type="entry name" value="CheY-like_superfamily"/>
</dbReference>
<dbReference type="InterPro" id="IPR036388">
    <property type="entry name" value="WH-like_DNA-bd_sf"/>
</dbReference>
<name>C7MMJ5_CRYCD</name>
<dbReference type="Gene3D" id="3.40.50.2300">
    <property type="match status" value="1"/>
</dbReference>
<evidence type="ECO:0000256" key="3">
    <source>
        <dbReference type="PROSITE-ProRule" id="PRU01091"/>
    </source>
</evidence>